<sequence length="225" mass="25308">TTRLPSLPGRNLAVAQTLLLLLLAACLHTGNSAGYQKMQDYGVDQPAVLNGFQGSSIEIPFSFYFPWELAKDPQMSIAWRLKNFHGEFIYKSTLSFIHEHFKDRLILNWTQGQTSGVHRILNLKENDQAIYFSKVCLQTTEGMKCWQSIPGTKLNITHALSTTMRTPSIITSADPTAGLEDIRGQRNPSLLNLGAMVGMVVAKVVVIIPLYGWMIFLWWKKRPAE</sequence>
<dbReference type="KEGG" id="rno:304382"/>
<dbReference type="InterPro" id="IPR051694">
    <property type="entry name" value="Immunoregulatory_rcpt-like"/>
</dbReference>
<gene>
    <name evidence="9" type="primary">Pilrb2</name>
    <name evidence="7" type="synonym">LOC134481322</name>
</gene>
<evidence type="ECO:0000256" key="1">
    <source>
        <dbReference type="ARBA" id="ARBA00004167"/>
    </source>
</evidence>
<dbReference type="Gene3D" id="2.60.40.10">
    <property type="entry name" value="Immunoglobulins"/>
    <property type="match status" value="1"/>
</dbReference>
<dbReference type="Proteomes" id="UP000002494">
    <property type="component" value="Chromosome 12"/>
</dbReference>
<dbReference type="AGR" id="RGD:1561143"/>
<name>A0A8I5ZPG3_RAT</name>
<proteinExistence type="predicted"/>
<evidence type="ECO:0000256" key="6">
    <source>
        <dbReference type="SAM" id="SignalP"/>
    </source>
</evidence>
<evidence type="ECO:0000256" key="2">
    <source>
        <dbReference type="ARBA" id="ARBA00022692"/>
    </source>
</evidence>
<dbReference type="GeneTree" id="ENSGT00390000008831"/>
<dbReference type="InterPro" id="IPR013783">
    <property type="entry name" value="Ig-like_fold"/>
</dbReference>
<dbReference type="InterPro" id="IPR036179">
    <property type="entry name" value="Ig-like_dom_sf"/>
</dbReference>
<organism evidence="7 8">
    <name type="scientific">Rattus norvegicus</name>
    <name type="common">Rat</name>
    <dbReference type="NCBI Taxonomy" id="10116"/>
    <lineage>
        <taxon>Eukaryota</taxon>
        <taxon>Metazoa</taxon>
        <taxon>Chordata</taxon>
        <taxon>Craniata</taxon>
        <taxon>Vertebrata</taxon>
        <taxon>Euteleostomi</taxon>
        <taxon>Mammalia</taxon>
        <taxon>Eutheria</taxon>
        <taxon>Euarchontoglires</taxon>
        <taxon>Glires</taxon>
        <taxon>Rodentia</taxon>
        <taxon>Myomorpha</taxon>
        <taxon>Muroidea</taxon>
        <taxon>Muridae</taxon>
        <taxon>Murinae</taxon>
        <taxon>Rattus</taxon>
    </lineage>
</organism>
<dbReference type="AlphaFoldDB" id="A0A8I5ZPG3"/>
<evidence type="ECO:0000313" key="8">
    <source>
        <dbReference type="Proteomes" id="UP000002494"/>
    </source>
</evidence>
<comment type="subcellular location">
    <subcellularLocation>
        <location evidence="1">Membrane</location>
        <topology evidence="1">Single-pass membrane protein</topology>
    </subcellularLocation>
</comment>
<dbReference type="CTD" id="545812"/>
<evidence type="ECO:0000256" key="3">
    <source>
        <dbReference type="ARBA" id="ARBA00022989"/>
    </source>
</evidence>
<dbReference type="SUPFAM" id="SSF48726">
    <property type="entry name" value="Immunoglobulin"/>
    <property type="match status" value="1"/>
</dbReference>
<dbReference type="PANTHER" id="PTHR15549">
    <property type="entry name" value="PAIRED IMMUNOGLOBULIN-LIKE TYPE 2 RECEPTOR"/>
    <property type="match status" value="1"/>
</dbReference>
<evidence type="ECO:0008006" key="10">
    <source>
        <dbReference type="Google" id="ProtNLM"/>
    </source>
</evidence>
<keyword evidence="3 5" id="KW-1133">Transmembrane helix</keyword>
<reference evidence="7" key="1">
    <citation type="submission" date="2024-01" db="EMBL/GenBank/DDBJ databases">
        <title>GRCr8: a new rat reference genome assembly contstructed from accurate long reads and long range scaffolding.</title>
        <authorList>
            <person name="Doris P.A."/>
            <person name="Kalbfleisch T."/>
            <person name="Li K."/>
            <person name="Howe K."/>
            <person name="Wood J."/>
        </authorList>
    </citation>
    <scope>NUCLEOTIDE SEQUENCE [LARGE SCALE GENOMIC DNA]</scope>
    <source>
        <strain evidence="7">Brown Norway</strain>
    </source>
</reference>
<feature type="chain" id="PRO_5045742664" description="Immunoglobulin V-set domain-containing protein" evidence="6">
    <location>
        <begin position="33"/>
        <end position="225"/>
    </location>
</feature>
<keyword evidence="4 5" id="KW-0472">Membrane</keyword>
<keyword evidence="8" id="KW-1185">Reference proteome</keyword>
<feature type="signal peptide" evidence="6">
    <location>
        <begin position="1"/>
        <end position="32"/>
    </location>
</feature>
<protein>
    <recommendedName>
        <fullName evidence="10">Immunoglobulin V-set domain-containing protein</fullName>
    </recommendedName>
</protein>
<reference evidence="7" key="2">
    <citation type="submission" date="2025-08" db="UniProtKB">
        <authorList>
            <consortium name="Ensembl"/>
        </authorList>
    </citation>
    <scope>IDENTIFICATION</scope>
    <source>
        <strain evidence="7">Brown Norway</strain>
    </source>
</reference>
<reference evidence="7" key="3">
    <citation type="submission" date="2025-09" db="UniProtKB">
        <authorList>
            <consortium name="Ensembl"/>
        </authorList>
    </citation>
    <scope>IDENTIFICATION</scope>
    <source>
        <strain evidence="7">Brown Norway</strain>
    </source>
</reference>
<evidence type="ECO:0000256" key="4">
    <source>
        <dbReference type="ARBA" id="ARBA00023136"/>
    </source>
</evidence>
<evidence type="ECO:0000256" key="5">
    <source>
        <dbReference type="SAM" id="Phobius"/>
    </source>
</evidence>
<keyword evidence="6" id="KW-0732">Signal</keyword>
<dbReference type="OrthoDB" id="6152887at2759"/>
<feature type="transmembrane region" description="Helical" evidence="5">
    <location>
        <begin position="193"/>
        <end position="219"/>
    </location>
</feature>
<evidence type="ECO:0000313" key="9">
    <source>
        <dbReference type="RGD" id="1561143"/>
    </source>
</evidence>
<dbReference type="RGD" id="1561143">
    <property type="gene designation" value="Pilrb2"/>
</dbReference>
<evidence type="ECO:0000313" key="7">
    <source>
        <dbReference type="Ensembl" id="ENSRNOP00000078798.2"/>
    </source>
</evidence>
<keyword evidence="2 5" id="KW-0812">Transmembrane</keyword>
<dbReference type="Ensembl" id="ENSRNOT00000103312.2">
    <property type="protein sequence ID" value="ENSRNOP00000078798.2"/>
    <property type="gene ID" value="ENSRNOG00000091152.1"/>
</dbReference>
<dbReference type="PANTHER" id="PTHR15549:SF15">
    <property type="entry name" value="PAIRED IMMUNOGLOBULIN-LIKE TYPE 2 RECEPTOR BETA-RELATED"/>
    <property type="match status" value="1"/>
</dbReference>
<dbReference type="GO" id="GO:0005886">
    <property type="term" value="C:plasma membrane"/>
    <property type="evidence" value="ECO:0007669"/>
    <property type="project" value="UniProtKB-ARBA"/>
</dbReference>
<accession>A0A8I5ZPG3</accession>